<evidence type="ECO:0000313" key="2">
    <source>
        <dbReference type="Proteomes" id="UP001139971"/>
    </source>
</evidence>
<organism evidence="1 2">
    <name type="scientific">Tahibacter soli</name>
    <dbReference type="NCBI Taxonomy" id="2983605"/>
    <lineage>
        <taxon>Bacteria</taxon>
        <taxon>Pseudomonadati</taxon>
        <taxon>Pseudomonadota</taxon>
        <taxon>Gammaproteobacteria</taxon>
        <taxon>Lysobacterales</taxon>
        <taxon>Rhodanobacteraceae</taxon>
        <taxon>Tahibacter</taxon>
    </lineage>
</organism>
<evidence type="ECO:0000313" key="1">
    <source>
        <dbReference type="EMBL" id="MDC8011640.1"/>
    </source>
</evidence>
<dbReference type="EMBL" id="JAOVZO020000003">
    <property type="protein sequence ID" value="MDC8011640.1"/>
    <property type="molecule type" value="Genomic_DNA"/>
</dbReference>
<protein>
    <submittedName>
        <fullName evidence="1">Uncharacterized protein</fullName>
    </submittedName>
</protein>
<sequence length="60" mass="7086">MGLEARRALREKRWLRNAEGDIEQLRERLRTEPDNRSLAALVRMADEVMAHQRRKLQSSA</sequence>
<comment type="caution">
    <text evidence="1">The sequence shown here is derived from an EMBL/GenBank/DDBJ whole genome shotgun (WGS) entry which is preliminary data.</text>
</comment>
<keyword evidence="2" id="KW-1185">Reference proteome</keyword>
<dbReference type="AlphaFoldDB" id="A0A9X4BFR6"/>
<proteinExistence type="predicted"/>
<name>A0A9X4BFR6_9GAMM</name>
<gene>
    <name evidence="1" type="ORF">OD750_003680</name>
</gene>
<accession>A0A9X4BFR6</accession>
<reference evidence="1" key="1">
    <citation type="submission" date="2023-02" db="EMBL/GenBank/DDBJ databases">
        <title>Tahibacter soli sp. nov. isolated from soil.</title>
        <authorList>
            <person name="Baek J.H."/>
            <person name="Lee J.K."/>
            <person name="Choi D.G."/>
            <person name="Jeon C.O."/>
        </authorList>
    </citation>
    <scope>NUCLEOTIDE SEQUENCE</scope>
    <source>
        <strain evidence="1">BL</strain>
    </source>
</reference>
<dbReference type="Proteomes" id="UP001139971">
    <property type="component" value="Unassembled WGS sequence"/>
</dbReference>
<dbReference type="RefSeq" id="WP_263542856.1">
    <property type="nucleotide sequence ID" value="NZ_JAOVZO020000003.1"/>
</dbReference>